<dbReference type="RefSeq" id="WP_159899525.1">
    <property type="nucleotide sequence ID" value="NZ_BAABFX010000053.1"/>
</dbReference>
<dbReference type="NCBIfam" id="TIGR03083">
    <property type="entry name" value="maleylpyruvate isomerase family mycothiol-dependent enzyme"/>
    <property type="match status" value="1"/>
</dbReference>
<dbReference type="Pfam" id="PF11716">
    <property type="entry name" value="MDMPI_N"/>
    <property type="match status" value="1"/>
</dbReference>
<proteinExistence type="predicted"/>
<evidence type="ECO:0000259" key="1">
    <source>
        <dbReference type="Pfam" id="PF11716"/>
    </source>
</evidence>
<dbReference type="InterPro" id="IPR034660">
    <property type="entry name" value="DinB/YfiT-like"/>
</dbReference>
<dbReference type="Proteomes" id="UP001500390">
    <property type="component" value="Unassembled WGS sequence"/>
</dbReference>
<sequence>MTSTADAGIDALRSTHDGLVPVVRDLSDEQLVAPSGATEWTVAQVLSHLGSGAEISAATLRNAVDGAGRLPDGFNQGVWDRWNAMSPRHQADGFVVADAALLADVEALTAEQRETLQVDLGFLPAPVPFATYAGMRLSEAAAHSWDVRVAYDDDAVIDEPTARVLVRLFGGPMGFLLGFTAKADAVAEPAVVDLVGLDHDLSIGDAVALVPAGGVTTATLEGGADAVARLLTGRLTAAHTPASVVVSGNVSLEDLRRVFPGY</sequence>
<feature type="domain" description="Mycothiol-dependent maleylpyruvate isomerase metal-binding" evidence="1">
    <location>
        <begin position="13"/>
        <end position="148"/>
    </location>
</feature>
<protein>
    <submittedName>
        <fullName evidence="2">Maleylpyruvate isomerase family mycothiol-dependent enzyme</fullName>
    </submittedName>
</protein>
<gene>
    <name evidence="2" type="ORF">GCM10023153_34240</name>
</gene>
<keyword evidence="2" id="KW-0413">Isomerase</keyword>
<keyword evidence="3" id="KW-1185">Reference proteome</keyword>
<dbReference type="Gene3D" id="1.20.120.450">
    <property type="entry name" value="dinb family like domain"/>
    <property type="match status" value="1"/>
</dbReference>
<dbReference type="GO" id="GO:0016853">
    <property type="term" value="F:isomerase activity"/>
    <property type="evidence" value="ECO:0007669"/>
    <property type="project" value="UniProtKB-KW"/>
</dbReference>
<evidence type="ECO:0000313" key="2">
    <source>
        <dbReference type="EMBL" id="GAA4403890.1"/>
    </source>
</evidence>
<dbReference type="EMBL" id="BAABFX010000053">
    <property type="protein sequence ID" value="GAA4403890.1"/>
    <property type="molecule type" value="Genomic_DNA"/>
</dbReference>
<accession>A0ABP8KCB7</accession>
<organism evidence="2 3">
    <name type="scientific">Ornithinibacter aureus</name>
    <dbReference type="NCBI Taxonomy" id="622664"/>
    <lineage>
        <taxon>Bacteria</taxon>
        <taxon>Bacillati</taxon>
        <taxon>Actinomycetota</taxon>
        <taxon>Actinomycetes</taxon>
        <taxon>Micrococcales</taxon>
        <taxon>Intrasporangiaceae</taxon>
        <taxon>Ornithinibacter</taxon>
    </lineage>
</organism>
<dbReference type="SUPFAM" id="SSF109854">
    <property type="entry name" value="DinB/YfiT-like putative metalloenzymes"/>
    <property type="match status" value="1"/>
</dbReference>
<dbReference type="InterPro" id="IPR024344">
    <property type="entry name" value="MDMPI_metal-binding"/>
</dbReference>
<reference evidence="3" key="1">
    <citation type="journal article" date="2019" name="Int. J. Syst. Evol. Microbiol.">
        <title>The Global Catalogue of Microorganisms (GCM) 10K type strain sequencing project: providing services to taxonomists for standard genome sequencing and annotation.</title>
        <authorList>
            <consortium name="The Broad Institute Genomics Platform"/>
            <consortium name="The Broad Institute Genome Sequencing Center for Infectious Disease"/>
            <person name="Wu L."/>
            <person name="Ma J."/>
        </authorList>
    </citation>
    <scope>NUCLEOTIDE SEQUENCE [LARGE SCALE GENOMIC DNA]</scope>
    <source>
        <strain evidence="3">JCM 17738</strain>
    </source>
</reference>
<dbReference type="InterPro" id="IPR017517">
    <property type="entry name" value="Maleyloyr_isom"/>
</dbReference>
<evidence type="ECO:0000313" key="3">
    <source>
        <dbReference type="Proteomes" id="UP001500390"/>
    </source>
</evidence>
<name>A0ABP8KCB7_9MICO</name>
<comment type="caution">
    <text evidence="2">The sequence shown here is derived from an EMBL/GenBank/DDBJ whole genome shotgun (WGS) entry which is preliminary data.</text>
</comment>